<feature type="compositionally biased region" description="Low complexity" evidence="1">
    <location>
        <begin position="76"/>
        <end position="88"/>
    </location>
</feature>
<dbReference type="STRING" id="81857.IV38_GL001148"/>
<reference evidence="4 5" key="1">
    <citation type="journal article" date="2015" name="Genome Announc.">
        <title>Expanding the biotechnology potential of lactobacilli through comparative genomics of 213 strains and associated genera.</title>
        <authorList>
            <person name="Sun Z."/>
            <person name="Harris H.M."/>
            <person name="McCann A."/>
            <person name="Guo C."/>
            <person name="Argimon S."/>
            <person name="Zhang W."/>
            <person name="Yang X."/>
            <person name="Jeffery I.B."/>
            <person name="Cooney J.C."/>
            <person name="Kagawa T.F."/>
            <person name="Liu W."/>
            <person name="Song Y."/>
            <person name="Salvetti E."/>
            <person name="Wrobel A."/>
            <person name="Rasinkangas P."/>
            <person name="Parkhill J."/>
            <person name="Rea M.C."/>
            <person name="O'Sullivan O."/>
            <person name="Ritari J."/>
            <person name="Douillard F.P."/>
            <person name="Paul Ross R."/>
            <person name="Yang R."/>
            <person name="Briner A.E."/>
            <person name="Felis G.E."/>
            <person name="de Vos W.M."/>
            <person name="Barrangou R."/>
            <person name="Klaenhammer T.R."/>
            <person name="Caufield P.W."/>
            <person name="Cui Y."/>
            <person name="Zhang H."/>
            <person name="O'Toole P.W."/>
        </authorList>
    </citation>
    <scope>NUCLEOTIDE SEQUENCE [LARGE SCALE GENOMIC DNA]</scope>
    <source>
        <strain evidence="2 5">ATCC BAA-66</strain>
        <strain evidence="3 4">DSM 13344</strain>
    </source>
</reference>
<dbReference type="AlphaFoldDB" id="A0A0R2FJW4"/>
<sequence>MGLQKDTFKAPFHFILRYNKHKGRRDFMSKDNEHTADVSELLSQLESKYGYQKVRNVFNHEEKDVKTEEDDRESESSAAPQDQSAASEESTDSEAPSDSEQ</sequence>
<dbReference type="EMBL" id="JQAT01000002">
    <property type="protein sequence ID" value="KRN28937.1"/>
    <property type="molecule type" value="Genomic_DNA"/>
</dbReference>
<evidence type="ECO:0000313" key="4">
    <source>
        <dbReference type="Proteomes" id="UP000051645"/>
    </source>
</evidence>
<proteinExistence type="predicted"/>
<dbReference type="PATRIC" id="fig|81857.3.peg.1154"/>
<gene>
    <name evidence="2" type="ORF">IV38_GL001148</name>
    <name evidence="3" type="ORF">IV40_GL000705</name>
</gene>
<protein>
    <submittedName>
        <fullName evidence="2">Uncharacterized protein</fullName>
    </submittedName>
</protein>
<evidence type="ECO:0000313" key="5">
    <source>
        <dbReference type="Proteomes" id="UP000051751"/>
    </source>
</evidence>
<name>A0A0R2FJW4_9LACO</name>
<keyword evidence="4" id="KW-1185">Reference proteome</keyword>
<dbReference type="Proteomes" id="UP000051751">
    <property type="component" value="Unassembled WGS sequence"/>
</dbReference>
<feature type="region of interest" description="Disordered" evidence="1">
    <location>
        <begin position="59"/>
        <end position="101"/>
    </location>
</feature>
<dbReference type="Proteomes" id="UP000051645">
    <property type="component" value="Unassembled WGS sequence"/>
</dbReference>
<evidence type="ECO:0000313" key="3">
    <source>
        <dbReference type="EMBL" id="KRN32653.1"/>
    </source>
</evidence>
<comment type="caution">
    <text evidence="2">The sequence shown here is derived from an EMBL/GenBank/DDBJ whole genome shotgun (WGS) entry which is preliminary data.</text>
</comment>
<organism evidence="2 5">
    <name type="scientific">Lactobacillus selangorensis</name>
    <dbReference type="NCBI Taxonomy" id="81857"/>
    <lineage>
        <taxon>Bacteria</taxon>
        <taxon>Bacillati</taxon>
        <taxon>Bacillota</taxon>
        <taxon>Bacilli</taxon>
        <taxon>Lactobacillales</taxon>
        <taxon>Lactobacillaceae</taxon>
        <taxon>Lactobacillus</taxon>
    </lineage>
</organism>
<dbReference type="EMBL" id="JQAZ01000002">
    <property type="protein sequence ID" value="KRN32653.1"/>
    <property type="molecule type" value="Genomic_DNA"/>
</dbReference>
<evidence type="ECO:0000313" key="2">
    <source>
        <dbReference type="EMBL" id="KRN28937.1"/>
    </source>
</evidence>
<feature type="compositionally biased region" description="Acidic residues" evidence="1">
    <location>
        <begin position="89"/>
        <end position="101"/>
    </location>
</feature>
<accession>A0A0R2FJW4</accession>
<evidence type="ECO:0000256" key="1">
    <source>
        <dbReference type="SAM" id="MobiDB-lite"/>
    </source>
</evidence>